<dbReference type="EMBL" id="VWPK01000011">
    <property type="protein sequence ID" value="KAA5612595.1"/>
    <property type="molecule type" value="Genomic_DNA"/>
</dbReference>
<keyword evidence="3" id="KW-0813">Transport</keyword>
<dbReference type="RefSeq" id="WP_150040409.1">
    <property type="nucleotide sequence ID" value="NZ_OW485601.1"/>
</dbReference>
<comment type="similarity">
    <text evidence="1">Belongs to the leucine-binding protein family.</text>
</comment>
<keyword evidence="3" id="KW-0029">Amino-acid transport</keyword>
<protein>
    <submittedName>
        <fullName evidence="5">ABC transporter substrate-binding protein</fullName>
    </submittedName>
</protein>
<proteinExistence type="inferred from homology"/>
<evidence type="ECO:0000313" key="5">
    <source>
        <dbReference type="EMBL" id="KAA5612595.1"/>
    </source>
</evidence>
<keyword evidence="2" id="KW-0732">Signal</keyword>
<dbReference type="Pfam" id="PF13458">
    <property type="entry name" value="Peripla_BP_6"/>
    <property type="match status" value="1"/>
</dbReference>
<evidence type="ECO:0000256" key="2">
    <source>
        <dbReference type="ARBA" id="ARBA00022729"/>
    </source>
</evidence>
<dbReference type="AlphaFoldDB" id="A0A5M6IYY5"/>
<dbReference type="Gene3D" id="3.40.50.2300">
    <property type="match status" value="2"/>
</dbReference>
<dbReference type="PANTHER" id="PTHR30483:SF6">
    <property type="entry name" value="PERIPLASMIC BINDING PROTEIN OF ABC TRANSPORTER FOR NATURAL AMINO ACIDS"/>
    <property type="match status" value="1"/>
</dbReference>
<feature type="domain" description="Leucine-binding protein" evidence="4">
    <location>
        <begin position="32"/>
        <end position="373"/>
    </location>
</feature>
<gene>
    <name evidence="5" type="ORF">F1189_09070</name>
</gene>
<evidence type="ECO:0000259" key="4">
    <source>
        <dbReference type="Pfam" id="PF13458"/>
    </source>
</evidence>
<comment type="caution">
    <text evidence="5">The sequence shown here is derived from an EMBL/GenBank/DDBJ whole genome shotgun (WGS) entry which is preliminary data.</text>
</comment>
<dbReference type="InterPro" id="IPR028081">
    <property type="entry name" value="Leu-bd"/>
</dbReference>
<dbReference type="InterPro" id="IPR028082">
    <property type="entry name" value="Peripla_BP_I"/>
</dbReference>
<organism evidence="5 6">
    <name type="scientific">Rhodovastum atsumiense</name>
    <dbReference type="NCBI Taxonomy" id="504468"/>
    <lineage>
        <taxon>Bacteria</taxon>
        <taxon>Pseudomonadati</taxon>
        <taxon>Pseudomonadota</taxon>
        <taxon>Alphaproteobacteria</taxon>
        <taxon>Acetobacterales</taxon>
        <taxon>Acetobacteraceae</taxon>
        <taxon>Rhodovastum</taxon>
    </lineage>
</organism>
<evidence type="ECO:0000256" key="1">
    <source>
        <dbReference type="ARBA" id="ARBA00010062"/>
    </source>
</evidence>
<reference evidence="5 6" key="1">
    <citation type="submission" date="2019-09" db="EMBL/GenBank/DDBJ databases">
        <title>Genome sequence of Rhodovastum atsumiense, a diverse member of the Acetobacteraceae family of non-sulfur purple photosynthetic bacteria.</title>
        <authorList>
            <person name="Meyer T."/>
            <person name="Kyndt J."/>
        </authorList>
    </citation>
    <scope>NUCLEOTIDE SEQUENCE [LARGE SCALE GENOMIC DNA]</scope>
    <source>
        <strain evidence="5 6">DSM 21279</strain>
    </source>
</reference>
<accession>A0A5M6IYY5</accession>
<sequence length="410" mass="44087">MTVTRRSALGAAAASFLLPGQIRRAAAQTPVIRLGVLNDQSGNYRDDTGPLSVTCVRQAVEEFARQRPDIKVEVLSADHLNRPDTGAGIARRWFDEADVDAIIDVPTSSVALAVNTICRDKNKVFLNSGAATTDLTGGQCSPNTIQWTYDTYMLSKSTGGAMVRSGGDTWFFITANYVFGQQLQRDTARFVQEAGGKVLGAQTYPFPETTDFSALLLQAQASGAKVLGLCNSGTDTVNCIKQAHEFGLTGSMRIAAMLMYDSNVRAVGLAESQGLVMTESFYWDLNDRTRAFWERVRPKTPTQPPNMIQAGCYAATLHYLKTVAALGVAAAKADGRGAVAHMKAMPTDDDCFGAGQIREDGRKIHPSYLLQVKKPAESKSPIDVLKVVATTPADAAFRPMSEGGCSLVKS</sequence>
<keyword evidence="6" id="KW-1185">Reference proteome</keyword>
<dbReference type="SUPFAM" id="SSF53822">
    <property type="entry name" value="Periplasmic binding protein-like I"/>
    <property type="match status" value="1"/>
</dbReference>
<dbReference type="OrthoDB" id="7237299at2"/>
<dbReference type="PANTHER" id="PTHR30483">
    <property type="entry name" value="LEUCINE-SPECIFIC-BINDING PROTEIN"/>
    <property type="match status" value="1"/>
</dbReference>
<evidence type="ECO:0000313" key="6">
    <source>
        <dbReference type="Proteomes" id="UP000325255"/>
    </source>
</evidence>
<dbReference type="GO" id="GO:0006865">
    <property type="term" value="P:amino acid transport"/>
    <property type="evidence" value="ECO:0007669"/>
    <property type="project" value="UniProtKB-KW"/>
</dbReference>
<dbReference type="Proteomes" id="UP000325255">
    <property type="component" value="Unassembled WGS sequence"/>
</dbReference>
<dbReference type="CDD" id="cd06327">
    <property type="entry name" value="PBP1_SBP-like"/>
    <property type="match status" value="1"/>
</dbReference>
<dbReference type="InterPro" id="IPR051010">
    <property type="entry name" value="BCAA_transport"/>
</dbReference>
<evidence type="ECO:0000256" key="3">
    <source>
        <dbReference type="ARBA" id="ARBA00022970"/>
    </source>
</evidence>
<name>A0A5M6IYY5_9PROT</name>